<proteinExistence type="predicted"/>
<dbReference type="EMBL" id="PZQS01000010">
    <property type="protein sequence ID" value="PVD23660.1"/>
    <property type="molecule type" value="Genomic_DNA"/>
</dbReference>
<keyword evidence="2" id="KW-1185">Reference proteome</keyword>
<gene>
    <name evidence="1" type="ORF">C0Q70_16933</name>
</gene>
<dbReference type="Proteomes" id="UP000245119">
    <property type="component" value="Linkage Group LG10"/>
</dbReference>
<reference evidence="1 2" key="1">
    <citation type="submission" date="2018-04" db="EMBL/GenBank/DDBJ databases">
        <title>The genome of golden apple snail Pomacea canaliculata provides insight into stress tolerance and invasive adaptation.</title>
        <authorList>
            <person name="Liu C."/>
            <person name="Liu B."/>
            <person name="Ren Y."/>
            <person name="Zhang Y."/>
            <person name="Wang H."/>
            <person name="Li S."/>
            <person name="Jiang F."/>
            <person name="Yin L."/>
            <person name="Zhang G."/>
            <person name="Qian W."/>
            <person name="Fan W."/>
        </authorList>
    </citation>
    <scope>NUCLEOTIDE SEQUENCE [LARGE SCALE GENOMIC DNA]</scope>
    <source>
        <strain evidence="1">SZHN2017</strain>
        <tissue evidence="1">Muscle</tissue>
    </source>
</reference>
<sequence length="99" mass="11579">MRHATPRFLSYLHREPATRPVAIRMKSGDELFPVKDTDSCLLYLKLAERYQQLSSLRENLIAAASEIKVKELRRSVQFSALPVELQKDILLRRLERLDK</sequence>
<accession>A0A2T7NR61</accession>
<dbReference type="AlphaFoldDB" id="A0A2T7NR61"/>
<comment type="caution">
    <text evidence="1">The sequence shown here is derived from an EMBL/GenBank/DDBJ whole genome shotgun (WGS) entry which is preliminary data.</text>
</comment>
<organism evidence="1 2">
    <name type="scientific">Pomacea canaliculata</name>
    <name type="common">Golden apple snail</name>
    <dbReference type="NCBI Taxonomy" id="400727"/>
    <lineage>
        <taxon>Eukaryota</taxon>
        <taxon>Metazoa</taxon>
        <taxon>Spiralia</taxon>
        <taxon>Lophotrochozoa</taxon>
        <taxon>Mollusca</taxon>
        <taxon>Gastropoda</taxon>
        <taxon>Caenogastropoda</taxon>
        <taxon>Architaenioglossa</taxon>
        <taxon>Ampullarioidea</taxon>
        <taxon>Ampullariidae</taxon>
        <taxon>Pomacea</taxon>
    </lineage>
</organism>
<evidence type="ECO:0000313" key="1">
    <source>
        <dbReference type="EMBL" id="PVD23660.1"/>
    </source>
</evidence>
<name>A0A2T7NR61_POMCA</name>
<protein>
    <submittedName>
        <fullName evidence="1">Uncharacterized protein</fullName>
    </submittedName>
</protein>
<dbReference type="OrthoDB" id="6130897at2759"/>
<evidence type="ECO:0000313" key="2">
    <source>
        <dbReference type="Proteomes" id="UP000245119"/>
    </source>
</evidence>